<feature type="non-terminal residue" evidence="2">
    <location>
        <position position="1"/>
    </location>
</feature>
<comment type="caution">
    <text evidence="2">The sequence shown here is derived from an EMBL/GenBank/DDBJ whole genome shotgun (WGS) entry which is preliminary data.</text>
</comment>
<evidence type="ECO:0000256" key="1">
    <source>
        <dbReference type="SAM" id="MobiDB-lite"/>
    </source>
</evidence>
<evidence type="ECO:0000313" key="3">
    <source>
        <dbReference type="Proteomes" id="UP000192247"/>
    </source>
</evidence>
<name>A0A1V9XTT3_9ACAR</name>
<dbReference type="InParanoid" id="A0A1V9XTT3"/>
<sequence>PGGEVFQLRAKGVSSRKRNAKARARLGPNAGEPTRSIRGLRELRVESSDTVSS</sequence>
<feature type="region of interest" description="Disordered" evidence="1">
    <location>
        <begin position="1"/>
        <end position="53"/>
    </location>
</feature>
<proteinExistence type="predicted"/>
<feature type="non-terminal residue" evidence="2">
    <location>
        <position position="53"/>
    </location>
</feature>
<dbReference type="Proteomes" id="UP000192247">
    <property type="component" value="Unassembled WGS sequence"/>
</dbReference>
<gene>
    <name evidence="2" type="ORF">BIW11_07470</name>
</gene>
<reference evidence="2 3" key="1">
    <citation type="journal article" date="2017" name="Gigascience">
        <title>Draft genome of the honey bee ectoparasitic mite, Tropilaelaps mercedesae, is shaped by the parasitic life history.</title>
        <authorList>
            <person name="Dong X."/>
            <person name="Armstrong S.D."/>
            <person name="Xia D."/>
            <person name="Makepeace B.L."/>
            <person name="Darby A.C."/>
            <person name="Kadowaki T."/>
        </authorList>
    </citation>
    <scope>NUCLEOTIDE SEQUENCE [LARGE SCALE GENOMIC DNA]</scope>
    <source>
        <strain evidence="2">Wuxi-XJTLU</strain>
    </source>
</reference>
<keyword evidence="3" id="KW-1185">Reference proteome</keyword>
<evidence type="ECO:0000313" key="2">
    <source>
        <dbReference type="EMBL" id="OQR76907.1"/>
    </source>
</evidence>
<protein>
    <submittedName>
        <fullName evidence="2">Uncharacterized protein</fullName>
    </submittedName>
</protein>
<dbReference type="AlphaFoldDB" id="A0A1V9XTT3"/>
<dbReference type="EMBL" id="MNPL01004187">
    <property type="protein sequence ID" value="OQR76907.1"/>
    <property type="molecule type" value="Genomic_DNA"/>
</dbReference>
<accession>A0A1V9XTT3</accession>
<organism evidence="2 3">
    <name type="scientific">Tropilaelaps mercedesae</name>
    <dbReference type="NCBI Taxonomy" id="418985"/>
    <lineage>
        <taxon>Eukaryota</taxon>
        <taxon>Metazoa</taxon>
        <taxon>Ecdysozoa</taxon>
        <taxon>Arthropoda</taxon>
        <taxon>Chelicerata</taxon>
        <taxon>Arachnida</taxon>
        <taxon>Acari</taxon>
        <taxon>Parasitiformes</taxon>
        <taxon>Mesostigmata</taxon>
        <taxon>Gamasina</taxon>
        <taxon>Dermanyssoidea</taxon>
        <taxon>Laelapidae</taxon>
        <taxon>Tropilaelaps</taxon>
    </lineage>
</organism>
<feature type="compositionally biased region" description="Basic residues" evidence="1">
    <location>
        <begin position="14"/>
        <end position="24"/>
    </location>
</feature>